<feature type="compositionally biased region" description="Pro residues" evidence="1">
    <location>
        <begin position="70"/>
        <end position="84"/>
    </location>
</feature>
<feature type="compositionally biased region" description="Polar residues" evidence="1">
    <location>
        <begin position="655"/>
        <end position="672"/>
    </location>
</feature>
<feature type="compositionally biased region" description="Basic and acidic residues" evidence="1">
    <location>
        <begin position="639"/>
        <end position="654"/>
    </location>
</feature>
<feature type="compositionally biased region" description="Basic and acidic residues" evidence="1">
    <location>
        <begin position="96"/>
        <end position="114"/>
    </location>
</feature>
<feature type="region of interest" description="Disordered" evidence="1">
    <location>
        <begin position="231"/>
        <end position="290"/>
    </location>
</feature>
<dbReference type="EMBL" id="JAVRRG010000104">
    <property type="protein sequence ID" value="KAK5085127.1"/>
    <property type="molecule type" value="Genomic_DNA"/>
</dbReference>
<feature type="region of interest" description="Disordered" evidence="1">
    <location>
        <begin position="339"/>
        <end position="753"/>
    </location>
</feature>
<feature type="region of interest" description="Disordered" evidence="1">
    <location>
        <begin position="1"/>
        <end position="132"/>
    </location>
</feature>
<feature type="compositionally biased region" description="Basic and acidic residues" evidence="1">
    <location>
        <begin position="415"/>
        <end position="427"/>
    </location>
</feature>
<feature type="compositionally biased region" description="Polar residues" evidence="1">
    <location>
        <begin position="233"/>
        <end position="279"/>
    </location>
</feature>
<reference evidence="2 3" key="1">
    <citation type="submission" date="2023-08" db="EMBL/GenBank/DDBJ databases">
        <title>Black Yeasts Isolated from many extreme environments.</title>
        <authorList>
            <person name="Coleine C."/>
            <person name="Stajich J.E."/>
            <person name="Selbmann L."/>
        </authorList>
    </citation>
    <scope>NUCLEOTIDE SEQUENCE [LARGE SCALE GENOMIC DNA]</scope>
    <source>
        <strain evidence="2 3">CCFEE 5885</strain>
    </source>
</reference>
<sequence length="808" mass="87896">MTASAHRNHGQEAKVSSRRSGRLYSPANKCRALDIPPGRVAQRLQVFQSRSSSPTTLSREIPQAPVSTPLDPPPPILSPTPPKNDPVKLDAPAESQEIKRYAEPAKHEEVEQRGRTLQRASDTELSTEDEDQVDVLDDVRSRLYSVQSIVRRERSGSSQARDELMNELGSMLDNAIATTLSPLTRSPQVPPRSSSSKMPSPMKQTLPQASLSRSESLKSASANFFEARPIVSSAAQPSPKQPMPQANISRSQSLKVANPKPTNNSLKESSPLQSPTKTPTMVPPPERISVLPSLLSAERGPQRHRQTSEPLDFVARRTGFPLVSPVRERALLWESMSQGTVSARGTPKSASHIAHFRPMSPRRSSPERLGEEQSTSAIPPIPLALPQLLEAEKRQQQARFQEELAPSLPQSAATEHQEQEARRRDHLASAPPELVDVKEEQQDAILQEEVALIPCRSPDSTKGQRLARLPENVTPPSEAKESRRASSTDSNPRPISGEWPGQLRLRDVGVGTPTVQETPSVAQAAEHDEHHQKPRPSVIRTTIMDLLSATRRKVSGKGSQPQPPTNAKDKDALVKESELRGSIADVENIDARHLPPLQATPDEVANIQSTDDLDTAGTNSISKAPSRSSTSSRRPVGPPERKIRGMTLSDRDSDTAGSQSIGTGPSRSSTFSRKLPVPPGKRVHSLTFSGQDLDATSTNASGKEASRSSTFSHELATPSEQKVRSPVKPAQTTPVRGRARETHSPGGRPFAIDQRFALSSSRSNSRGSRGSLTFNIKARVSPGRGLRKDDTELFVTANIESDHSDEGS</sequence>
<name>A0ABR0K3N3_9EURO</name>
<feature type="compositionally biased region" description="Polar residues" evidence="1">
    <location>
        <begin position="45"/>
        <end position="58"/>
    </location>
</feature>
<gene>
    <name evidence="2" type="ORF">LTR24_007198</name>
</gene>
<comment type="caution">
    <text evidence="2">The sequence shown here is derived from an EMBL/GenBank/DDBJ whole genome shotgun (WGS) entry which is preliminary data.</text>
</comment>
<feature type="region of interest" description="Disordered" evidence="1">
    <location>
        <begin position="175"/>
        <end position="219"/>
    </location>
</feature>
<protein>
    <submittedName>
        <fullName evidence="2">Uncharacterized protein</fullName>
    </submittedName>
</protein>
<accession>A0ABR0K3N3</accession>
<proteinExistence type="predicted"/>
<dbReference type="Proteomes" id="UP001345013">
    <property type="component" value="Unassembled WGS sequence"/>
</dbReference>
<feature type="compositionally biased region" description="Low complexity" evidence="1">
    <location>
        <begin position="620"/>
        <end position="635"/>
    </location>
</feature>
<evidence type="ECO:0000313" key="2">
    <source>
        <dbReference type="EMBL" id="KAK5085127.1"/>
    </source>
</evidence>
<feature type="compositionally biased region" description="Basic and acidic residues" evidence="1">
    <location>
        <begin position="567"/>
        <end position="579"/>
    </location>
</feature>
<organism evidence="2 3">
    <name type="scientific">Lithohypha guttulata</name>
    <dbReference type="NCBI Taxonomy" id="1690604"/>
    <lineage>
        <taxon>Eukaryota</taxon>
        <taxon>Fungi</taxon>
        <taxon>Dikarya</taxon>
        <taxon>Ascomycota</taxon>
        <taxon>Pezizomycotina</taxon>
        <taxon>Eurotiomycetes</taxon>
        <taxon>Chaetothyriomycetidae</taxon>
        <taxon>Chaetothyriales</taxon>
        <taxon>Trichomeriaceae</taxon>
        <taxon>Lithohypha</taxon>
    </lineage>
</organism>
<evidence type="ECO:0000256" key="1">
    <source>
        <dbReference type="SAM" id="MobiDB-lite"/>
    </source>
</evidence>
<keyword evidence="3" id="KW-1185">Reference proteome</keyword>
<feature type="compositionally biased region" description="Polar residues" evidence="1">
    <location>
        <begin position="686"/>
        <end position="712"/>
    </location>
</feature>
<evidence type="ECO:0000313" key="3">
    <source>
        <dbReference type="Proteomes" id="UP001345013"/>
    </source>
</evidence>
<feature type="compositionally biased region" description="Low complexity" evidence="1">
    <location>
        <begin position="185"/>
        <end position="219"/>
    </location>
</feature>